<gene>
    <name evidence="2" type="ORF">OBO34_03680</name>
</gene>
<keyword evidence="3" id="KW-1185">Reference proteome</keyword>
<feature type="transmembrane region" description="Helical" evidence="1">
    <location>
        <begin position="137"/>
        <end position="162"/>
    </location>
</feature>
<evidence type="ECO:0000313" key="3">
    <source>
        <dbReference type="Proteomes" id="UP001065549"/>
    </source>
</evidence>
<feature type="transmembrane region" description="Helical" evidence="1">
    <location>
        <begin position="396"/>
        <end position="414"/>
    </location>
</feature>
<sequence length="524" mass="57204">MSSHFYLFRTSLKNRIKAVIHKPAKLVLYLLVFAAIGGALATTLLGSGQMNHAYPTSYLLPIYFAFLLLFYGLAVQKGLSSGDTIFEMSDVNLLFVSPVNPRATLLYGLIRMAGMSFFAGFFLLFQSSTLASFGVGFDGVLILFGAFILATIVFTLLSLVIYSVTNGRPRRKRTVRILAVAVFVPLLIYTVFQIAAHGSMATGIIIQSPLLAATPLVGWASAGAIALIQGSMAAGLAWLGLLAAAGAVLFLYILFSRSDYYEDVLVATETSFERKRAAAEGDVQAAGSTTAKVKVTKTGLSGLGPQVLFYKHMRETFRKNRFGFFSLYMLVAAVIIITVSFFLRDSLGLLTLVQILMWMQVFMIGTGRGLMELYSHYIYMIPASPFQKLIWSNMEMMLKIVVESVLFLGIPAFILGSSPALTFISMLAYILFSLLLLAINFLSLRWTQANLSQGLLLIVYFFVVILFMIPGLAAAMAVFYLVGGPAAMVIALGALSAWELAAALICFVLSRQVLHNCDMPTVKK</sequence>
<feature type="transmembrane region" description="Helical" evidence="1">
    <location>
        <begin position="322"/>
        <end position="343"/>
    </location>
</feature>
<dbReference type="EMBL" id="JAOSHN010000001">
    <property type="protein sequence ID" value="MCU7377454.1"/>
    <property type="molecule type" value="Genomic_DNA"/>
</dbReference>
<organism evidence="2 3">
    <name type="scientific">Hominibacterium faecale</name>
    <dbReference type="NCBI Taxonomy" id="2839743"/>
    <lineage>
        <taxon>Bacteria</taxon>
        <taxon>Bacillati</taxon>
        <taxon>Bacillota</taxon>
        <taxon>Clostridia</taxon>
        <taxon>Peptostreptococcales</taxon>
        <taxon>Anaerovoracaceae</taxon>
        <taxon>Hominibacterium</taxon>
    </lineage>
</organism>
<dbReference type="AlphaFoldDB" id="A0A9J6QUN3"/>
<keyword evidence="1" id="KW-0472">Membrane</keyword>
<feature type="transmembrane region" description="Helical" evidence="1">
    <location>
        <begin position="234"/>
        <end position="255"/>
    </location>
</feature>
<feature type="transmembrane region" description="Helical" evidence="1">
    <location>
        <begin position="105"/>
        <end position="125"/>
    </location>
</feature>
<keyword evidence="1" id="KW-0812">Transmembrane</keyword>
<dbReference type="Proteomes" id="UP001065549">
    <property type="component" value="Unassembled WGS sequence"/>
</dbReference>
<dbReference type="RefSeq" id="WP_269478370.1">
    <property type="nucleotide sequence ID" value="NZ_JAOSHN010000001.1"/>
</dbReference>
<reference evidence="2" key="1">
    <citation type="submission" date="2022-09" db="EMBL/GenBank/DDBJ databases">
        <title>Culturomic study of gut microbiota in children with autism spectrum disorder.</title>
        <authorList>
            <person name="Efimov B.A."/>
            <person name="Chaplin A.V."/>
            <person name="Sokolova S.R."/>
            <person name="Pikina A.P."/>
            <person name="Korzhanova M."/>
            <person name="Belova V."/>
            <person name="Korostin D."/>
        </authorList>
    </citation>
    <scope>NUCLEOTIDE SEQUENCE</scope>
    <source>
        <strain evidence="2">ASD5510</strain>
    </source>
</reference>
<feature type="transmembrane region" description="Helical" evidence="1">
    <location>
        <begin position="454"/>
        <end position="480"/>
    </location>
</feature>
<proteinExistence type="predicted"/>
<feature type="transmembrane region" description="Helical" evidence="1">
    <location>
        <begin position="26"/>
        <end position="46"/>
    </location>
</feature>
<evidence type="ECO:0000313" key="2">
    <source>
        <dbReference type="EMBL" id="MCU7377454.1"/>
    </source>
</evidence>
<feature type="transmembrane region" description="Helical" evidence="1">
    <location>
        <begin position="486"/>
        <end position="509"/>
    </location>
</feature>
<dbReference type="Pfam" id="PF16962">
    <property type="entry name" value="ABC_export"/>
    <property type="match status" value="1"/>
</dbReference>
<name>A0A9J6QUN3_9FIRM</name>
<accession>A0A9J6QUN3</accession>
<feature type="transmembrane region" description="Helical" evidence="1">
    <location>
        <begin position="58"/>
        <end position="74"/>
    </location>
</feature>
<dbReference type="InterPro" id="IPR031584">
    <property type="entry name" value="Put_ABC_export"/>
</dbReference>
<evidence type="ECO:0000256" key="1">
    <source>
        <dbReference type="SAM" id="Phobius"/>
    </source>
</evidence>
<feature type="transmembrane region" description="Helical" evidence="1">
    <location>
        <begin position="174"/>
        <end position="192"/>
    </location>
</feature>
<protein>
    <submittedName>
        <fullName evidence="2">ABC exporter domain-containing protein</fullName>
    </submittedName>
</protein>
<feature type="transmembrane region" description="Helical" evidence="1">
    <location>
        <begin position="355"/>
        <end position="375"/>
    </location>
</feature>
<feature type="transmembrane region" description="Helical" evidence="1">
    <location>
        <begin position="420"/>
        <end position="442"/>
    </location>
</feature>
<keyword evidence="1" id="KW-1133">Transmembrane helix</keyword>
<comment type="caution">
    <text evidence="2">The sequence shown here is derived from an EMBL/GenBank/DDBJ whole genome shotgun (WGS) entry which is preliminary data.</text>
</comment>